<proteinExistence type="predicted"/>
<feature type="region of interest" description="Disordered" evidence="1">
    <location>
        <begin position="162"/>
        <end position="216"/>
    </location>
</feature>
<feature type="region of interest" description="Disordered" evidence="1">
    <location>
        <begin position="1"/>
        <end position="45"/>
    </location>
</feature>
<name>A0A9W9Q741_9EURO</name>
<dbReference type="Proteomes" id="UP001147746">
    <property type="component" value="Unassembled WGS sequence"/>
</dbReference>
<dbReference type="EMBL" id="JAPZBO010000002">
    <property type="protein sequence ID" value="KAJ5323526.1"/>
    <property type="molecule type" value="Genomic_DNA"/>
</dbReference>
<sequence length="407" mass="44995">MRQRFTFSRGSQGRHRASTINSSGAISTPSSRPRSSTTPVSSNTTEIAWHNTDNSRYYHFTDEPGYFCPSSPIISRQDIAEDLEDEITHTCTMLVHDIDQGLPILPSLNTALRTSNGSDGMVRASYETHSEFQDQMTHVSPRMTTAKEFAACKPMHDSGVAFSAQSSRRGQHGRDSLSATRASAGAGRFYGRRSPPEEPCERGRQRGRSFATDATSLCSRSRSRTSSFDMFPYSPPQSTALWSHNIRKDIAPSANLFSEPESLLGAEGMAWLRANDDMHRLGDRNSPCQSDEHAGLTPFLLSGPGPRRFYSTRQLPSAKALGPRESSCELHSGLSVRSLPFDSDLHNPHSTQAYKAQTYSLVITPDANGPARHKRKKASQLFKKLAGIGMRRKEEPVEFRRPMVAAA</sequence>
<evidence type="ECO:0000313" key="2">
    <source>
        <dbReference type="EMBL" id="KAJ5323526.1"/>
    </source>
</evidence>
<feature type="compositionally biased region" description="Basic and acidic residues" evidence="1">
    <location>
        <begin position="194"/>
        <end position="204"/>
    </location>
</feature>
<reference evidence="2" key="1">
    <citation type="submission" date="2022-12" db="EMBL/GenBank/DDBJ databases">
        <authorList>
            <person name="Petersen C."/>
        </authorList>
    </citation>
    <scope>NUCLEOTIDE SEQUENCE</scope>
    <source>
        <strain evidence="2">IBT 21472</strain>
    </source>
</reference>
<feature type="compositionally biased region" description="Polar residues" evidence="1">
    <location>
        <begin position="1"/>
        <end position="11"/>
    </location>
</feature>
<gene>
    <name evidence="2" type="ORF">N7476_002126</name>
</gene>
<evidence type="ECO:0000256" key="1">
    <source>
        <dbReference type="SAM" id="MobiDB-lite"/>
    </source>
</evidence>
<evidence type="ECO:0000313" key="3">
    <source>
        <dbReference type="Proteomes" id="UP001147746"/>
    </source>
</evidence>
<protein>
    <submittedName>
        <fullName evidence="2">Uncharacterized protein</fullName>
    </submittedName>
</protein>
<accession>A0A9W9Q741</accession>
<dbReference type="AlphaFoldDB" id="A0A9W9Q741"/>
<comment type="caution">
    <text evidence="2">The sequence shown here is derived from an EMBL/GenBank/DDBJ whole genome shotgun (WGS) entry which is preliminary data.</text>
</comment>
<reference evidence="2" key="2">
    <citation type="journal article" date="2023" name="IMA Fungus">
        <title>Comparative genomic study of the Penicillium genus elucidates a diverse pangenome and 15 lateral gene transfer events.</title>
        <authorList>
            <person name="Petersen C."/>
            <person name="Sorensen T."/>
            <person name="Nielsen M.R."/>
            <person name="Sondergaard T.E."/>
            <person name="Sorensen J.L."/>
            <person name="Fitzpatrick D.A."/>
            <person name="Frisvad J.C."/>
            <person name="Nielsen K.L."/>
        </authorList>
    </citation>
    <scope>NUCLEOTIDE SEQUENCE</scope>
    <source>
        <strain evidence="2">IBT 21472</strain>
    </source>
</reference>
<keyword evidence="3" id="KW-1185">Reference proteome</keyword>
<feature type="compositionally biased region" description="Low complexity" evidence="1">
    <location>
        <begin position="27"/>
        <end position="45"/>
    </location>
</feature>
<organism evidence="2 3">
    <name type="scientific">Penicillium atrosanguineum</name>
    <dbReference type="NCBI Taxonomy" id="1132637"/>
    <lineage>
        <taxon>Eukaryota</taxon>
        <taxon>Fungi</taxon>
        <taxon>Dikarya</taxon>
        <taxon>Ascomycota</taxon>
        <taxon>Pezizomycotina</taxon>
        <taxon>Eurotiomycetes</taxon>
        <taxon>Eurotiomycetidae</taxon>
        <taxon>Eurotiales</taxon>
        <taxon>Aspergillaceae</taxon>
        <taxon>Penicillium</taxon>
    </lineage>
</organism>